<gene>
    <name evidence="1" type="ORF">MSG28_010215</name>
</gene>
<evidence type="ECO:0000313" key="2">
    <source>
        <dbReference type="Proteomes" id="UP001064048"/>
    </source>
</evidence>
<proteinExistence type="predicted"/>
<dbReference type="Proteomes" id="UP001064048">
    <property type="component" value="Chromosome 17"/>
</dbReference>
<reference evidence="1 2" key="1">
    <citation type="journal article" date="2022" name="Genome Biol. Evol.">
        <title>The Spruce Budworm Genome: Reconstructing the Evolutionary History of Antifreeze Proteins.</title>
        <authorList>
            <person name="Beliveau C."/>
            <person name="Gagne P."/>
            <person name="Picq S."/>
            <person name="Vernygora O."/>
            <person name="Keeling C.I."/>
            <person name="Pinkney K."/>
            <person name="Doucet D."/>
            <person name="Wen F."/>
            <person name="Johnston J.S."/>
            <person name="Maaroufi H."/>
            <person name="Boyle B."/>
            <person name="Laroche J."/>
            <person name="Dewar K."/>
            <person name="Juretic N."/>
            <person name="Blackburn G."/>
            <person name="Nisole A."/>
            <person name="Brunet B."/>
            <person name="Brandao M."/>
            <person name="Lumley L."/>
            <person name="Duan J."/>
            <person name="Quan G."/>
            <person name="Lucarotti C.J."/>
            <person name="Roe A.D."/>
            <person name="Sperling F.A.H."/>
            <person name="Levesque R.C."/>
            <person name="Cusson M."/>
        </authorList>
    </citation>
    <scope>NUCLEOTIDE SEQUENCE [LARGE SCALE GENOMIC DNA]</scope>
    <source>
        <strain evidence="1">Glfc:IPQL:Cfum</strain>
    </source>
</reference>
<accession>A0ACC0KJN9</accession>
<dbReference type="EMBL" id="CM046117">
    <property type="protein sequence ID" value="KAI8436744.1"/>
    <property type="molecule type" value="Genomic_DNA"/>
</dbReference>
<organism evidence="1 2">
    <name type="scientific">Choristoneura fumiferana</name>
    <name type="common">Spruce budworm moth</name>
    <name type="synonym">Archips fumiferana</name>
    <dbReference type="NCBI Taxonomy" id="7141"/>
    <lineage>
        <taxon>Eukaryota</taxon>
        <taxon>Metazoa</taxon>
        <taxon>Ecdysozoa</taxon>
        <taxon>Arthropoda</taxon>
        <taxon>Hexapoda</taxon>
        <taxon>Insecta</taxon>
        <taxon>Pterygota</taxon>
        <taxon>Neoptera</taxon>
        <taxon>Endopterygota</taxon>
        <taxon>Lepidoptera</taxon>
        <taxon>Glossata</taxon>
        <taxon>Ditrysia</taxon>
        <taxon>Tortricoidea</taxon>
        <taxon>Tortricidae</taxon>
        <taxon>Tortricinae</taxon>
        <taxon>Choristoneura</taxon>
    </lineage>
</organism>
<evidence type="ECO:0000313" key="1">
    <source>
        <dbReference type="EMBL" id="KAI8436744.1"/>
    </source>
</evidence>
<protein>
    <submittedName>
        <fullName evidence="1">Uncharacterized protein</fullName>
    </submittedName>
</protein>
<sequence length="783" mass="89791">MQCEAKRCDAIRCEAMRSDAMRRDAMRSDAKRCDAKRCDAKRCEAMRGDAKRCEAMRSDARRCEAMRGDAKRCEAMRSDAKRCEALDLERPLEEQGEIDVFLHKLTDVIAAADVGDPKASRIISNVEQHGIFTPAFAEFTTCNAQENLEIMRQRGVRFPIICKPTVAHGSKSAHEMILVFNERDLNVCRPPCVVQSFVNHNAVLHKVFIIGNRYHICERPSLKNFTASEDLEPIFYSTGEVCKADSQSTLSILDPHDETDLQMTLKEENIKQIIRVLRKEIGLILAGFDVVIDNLTGRHAVIDINDGLHFLLLFLSVVCSCQCANILYVIPFTSKSHYILLRPIGLELARRGHNVTAITAFKETEHPPSYHQVIADDKKIWDISEGGRPNVFTMVDISEEEFHAKILWGGGLASTKVALESKMVQDFLKKDNTFDIVISENFFQEALYLLAYKYDTPLVLVTTFGNCMRNNIVMRNPLQLATVISEFIVINDPSSFMGRFRNFYFAVYEYFWWKFWYLDKQMALAKKYIPNLPEPIPSLEEMQRNASLFLMNGHFSFDTPAAYLPNLIEVGGLHLNHKFDKLPEDLYNILNKSKNGVVYMSFGSNVHSSELPLDKKNAFLNVFKKLKYTVLWKWEEENLDGKPDNLIIRKWLPQKEILAHPNVKVFISHGGLIGTQEAVFHGVPIVGVPIYCDQYNNLLQAQHAGMGEILRYHDINEEKFENILRTVLENDLYRVKAKEMSKRFQDRPMTALDTAMYWIEYVIRNKGANFMKNPAVNLSWNTY</sequence>
<comment type="caution">
    <text evidence="1">The sequence shown here is derived from an EMBL/GenBank/DDBJ whole genome shotgun (WGS) entry which is preliminary data.</text>
</comment>
<keyword evidence="2" id="KW-1185">Reference proteome</keyword>
<name>A0ACC0KJN9_CHOFU</name>